<dbReference type="PANTHER" id="PTHR30349:SF81">
    <property type="entry name" value="TYROSINE RECOMBINASE XERC"/>
    <property type="match status" value="1"/>
</dbReference>
<sequence>MALFGKAGAAISSRTLRTYRQGIARYLDFAQVRAVSLLRPSRDSGALYIRTLEAEGLAPSTVQVHLAAARAFYKALRWAGVTDSDPLADLSPAPDNTAPWDKRQPYRDDELLCLLGYAGLRDRVLILLCAHGGLRISEAVALKWSDVQLSAAQMTVTGKGRKVRNVHLSASLKNELLLLNEQTQPGGQEPVIGATQTAARQRLRRLCQESGVRYLGWHAMRHYAGTRLTRQTGNLEHAARHLGHSSLETTRIYAKWADDALNEALEGW</sequence>
<evidence type="ECO:0000313" key="8">
    <source>
        <dbReference type="Proteomes" id="UP000277766"/>
    </source>
</evidence>
<dbReference type="InterPro" id="IPR044068">
    <property type="entry name" value="CB"/>
</dbReference>
<keyword evidence="1" id="KW-0229">DNA integration</keyword>
<dbReference type="PROSITE" id="PS51900">
    <property type="entry name" value="CB"/>
    <property type="match status" value="1"/>
</dbReference>
<evidence type="ECO:0000256" key="2">
    <source>
        <dbReference type="ARBA" id="ARBA00023125"/>
    </source>
</evidence>
<dbReference type="PROSITE" id="PS51898">
    <property type="entry name" value="TYR_RECOMBINASE"/>
    <property type="match status" value="1"/>
</dbReference>
<dbReference type="OrthoDB" id="63105at2"/>
<feature type="domain" description="Core-binding (CB)" evidence="6">
    <location>
        <begin position="1"/>
        <end position="77"/>
    </location>
</feature>
<reference evidence="7 8" key="1">
    <citation type="submission" date="2018-12" db="EMBL/GenBank/DDBJ databases">
        <title>Deinococcus radiophilus ATCC 27603 genome sequencing and assembly.</title>
        <authorList>
            <person name="Maclea K.S."/>
            <person name="Maynard C.R."/>
        </authorList>
    </citation>
    <scope>NUCLEOTIDE SEQUENCE [LARGE SCALE GENOMIC DNA]</scope>
    <source>
        <strain evidence="7 8">ATCC 27603</strain>
    </source>
</reference>
<dbReference type="Gene3D" id="1.10.150.130">
    <property type="match status" value="1"/>
</dbReference>
<dbReference type="InterPro" id="IPR050090">
    <property type="entry name" value="Tyrosine_recombinase_XerCD"/>
</dbReference>
<dbReference type="Pfam" id="PF02899">
    <property type="entry name" value="Phage_int_SAM_1"/>
    <property type="match status" value="1"/>
</dbReference>
<keyword evidence="3" id="KW-0233">DNA recombination</keyword>
<dbReference type="CDD" id="cd00397">
    <property type="entry name" value="DNA_BRE_C"/>
    <property type="match status" value="1"/>
</dbReference>
<evidence type="ECO:0000259" key="5">
    <source>
        <dbReference type="PROSITE" id="PS51898"/>
    </source>
</evidence>
<organism evidence="7 8">
    <name type="scientific">Deinococcus radiophilus</name>
    <dbReference type="NCBI Taxonomy" id="32062"/>
    <lineage>
        <taxon>Bacteria</taxon>
        <taxon>Thermotogati</taxon>
        <taxon>Deinococcota</taxon>
        <taxon>Deinococci</taxon>
        <taxon>Deinococcales</taxon>
        <taxon>Deinococcaceae</taxon>
        <taxon>Deinococcus</taxon>
    </lineage>
</organism>
<evidence type="ECO:0000256" key="3">
    <source>
        <dbReference type="ARBA" id="ARBA00023172"/>
    </source>
</evidence>
<evidence type="ECO:0000313" key="7">
    <source>
        <dbReference type="EMBL" id="RTR19244.1"/>
    </source>
</evidence>
<dbReference type="InterPro" id="IPR013762">
    <property type="entry name" value="Integrase-like_cat_sf"/>
</dbReference>
<comment type="caution">
    <text evidence="7">The sequence shown here is derived from an EMBL/GenBank/DDBJ whole genome shotgun (WGS) entry which is preliminary data.</text>
</comment>
<dbReference type="Gene3D" id="1.10.443.10">
    <property type="entry name" value="Intergrase catalytic core"/>
    <property type="match status" value="1"/>
</dbReference>
<protein>
    <submittedName>
        <fullName evidence="7">Site-specific integrase</fullName>
    </submittedName>
</protein>
<dbReference type="InterPro" id="IPR004107">
    <property type="entry name" value="Integrase_SAM-like_N"/>
</dbReference>
<dbReference type="Pfam" id="PF00589">
    <property type="entry name" value="Phage_integrase"/>
    <property type="match status" value="1"/>
</dbReference>
<evidence type="ECO:0000256" key="1">
    <source>
        <dbReference type="ARBA" id="ARBA00022908"/>
    </source>
</evidence>
<evidence type="ECO:0000256" key="4">
    <source>
        <dbReference type="PROSITE-ProRule" id="PRU01248"/>
    </source>
</evidence>
<dbReference type="InterPro" id="IPR010998">
    <property type="entry name" value="Integrase_recombinase_N"/>
</dbReference>
<keyword evidence="2 4" id="KW-0238">DNA-binding</keyword>
<dbReference type="EMBL" id="RXPE01000060">
    <property type="protein sequence ID" value="RTR19244.1"/>
    <property type="molecule type" value="Genomic_DNA"/>
</dbReference>
<feature type="domain" description="Tyr recombinase" evidence="5">
    <location>
        <begin position="101"/>
        <end position="266"/>
    </location>
</feature>
<dbReference type="GO" id="GO:0003677">
    <property type="term" value="F:DNA binding"/>
    <property type="evidence" value="ECO:0007669"/>
    <property type="project" value="UniProtKB-UniRule"/>
</dbReference>
<evidence type="ECO:0000259" key="6">
    <source>
        <dbReference type="PROSITE" id="PS51900"/>
    </source>
</evidence>
<dbReference type="AlphaFoldDB" id="A0A431VHL9"/>
<name>A0A431VHL9_9DEIO</name>
<dbReference type="GO" id="GO:0006310">
    <property type="term" value="P:DNA recombination"/>
    <property type="evidence" value="ECO:0007669"/>
    <property type="project" value="UniProtKB-KW"/>
</dbReference>
<gene>
    <name evidence="7" type="ORF">EJ104_13500</name>
</gene>
<dbReference type="Proteomes" id="UP000277766">
    <property type="component" value="Unassembled WGS sequence"/>
</dbReference>
<dbReference type="SUPFAM" id="SSF56349">
    <property type="entry name" value="DNA breaking-rejoining enzymes"/>
    <property type="match status" value="1"/>
</dbReference>
<dbReference type="InterPro" id="IPR011010">
    <property type="entry name" value="DNA_brk_join_enz"/>
</dbReference>
<accession>A0A431VHL9</accession>
<dbReference type="GO" id="GO:0015074">
    <property type="term" value="P:DNA integration"/>
    <property type="evidence" value="ECO:0007669"/>
    <property type="project" value="UniProtKB-KW"/>
</dbReference>
<keyword evidence="8" id="KW-1185">Reference proteome</keyword>
<dbReference type="PANTHER" id="PTHR30349">
    <property type="entry name" value="PHAGE INTEGRASE-RELATED"/>
    <property type="match status" value="1"/>
</dbReference>
<dbReference type="InterPro" id="IPR002104">
    <property type="entry name" value="Integrase_catalytic"/>
</dbReference>
<proteinExistence type="predicted"/>